<dbReference type="EMBL" id="SLZR01000020">
    <property type="protein sequence ID" value="TCS37183.1"/>
    <property type="molecule type" value="Genomic_DNA"/>
</dbReference>
<dbReference type="GO" id="GO:1990351">
    <property type="term" value="C:transporter complex"/>
    <property type="evidence" value="ECO:0007669"/>
    <property type="project" value="TreeGrafter"/>
</dbReference>
<dbReference type="GO" id="GO:0015920">
    <property type="term" value="P:lipopolysaccharide transport"/>
    <property type="evidence" value="ECO:0007669"/>
    <property type="project" value="InterPro"/>
</dbReference>
<dbReference type="Pfam" id="PF03968">
    <property type="entry name" value="LptD_N"/>
    <property type="match status" value="1"/>
</dbReference>
<comment type="caution">
    <text evidence="7">The sequence shown here is derived from an EMBL/GenBank/DDBJ whole genome shotgun (WGS) entry which is preliminary data.</text>
</comment>
<dbReference type="InterPro" id="IPR020889">
    <property type="entry name" value="LipoPS_assembly_LptD"/>
</dbReference>
<evidence type="ECO:0000313" key="8">
    <source>
        <dbReference type="Proteomes" id="UP000295793"/>
    </source>
</evidence>
<evidence type="ECO:0000259" key="6">
    <source>
        <dbReference type="Pfam" id="PF04453"/>
    </source>
</evidence>
<gene>
    <name evidence="4" type="primary">lptD</name>
    <name evidence="7" type="ORF">BCF53_12042</name>
</gene>
<keyword evidence="3 4" id="KW-0998">Cell outer membrane</keyword>
<dbReference type="InterPro" id="IPR007543">
    <property type="entry name" value="LptD_C"/>
</dbReference>
<dbReference type="InterPro" id="IPR005653">
    <property type="entry name" value="OstA-like_N"/>
</dbReference>
<dbReference type="InterPro" id="IPR050218">
    <property type="entry name" value="LptD"/>
</dbReference>
<evidence type="ECO:0000313" key="7">
    <source>
        <dbReference type="EMBL" id="TCS37183.1"/>
    </source>
</evidence>
<keyword evidence="2 4" id="KW-0472">Membrane</keyword>
<accession>A0A4R3HX57</accession>
<keyword evidence="8" id="KW-1185">Reference proteome</keyword>
<evidence type="ECO:0000256" key="4">
    <source>
        <dbReference type="HAMAP-Rule" id="MF_01411"/>
    </source>
</evidence>
<comment type="similarity">
    <text evidence="4">Belongs to the LptD family.</text>
</comment>
<comment type="subcellular location">
    <subcellularLocation>
        <location evidence="4">Cell outer membrane</location>
    </subcellularLocation>
</comment>
<evidence type="ECO:0000259" key="5">
    <source>
        <dbReference type="Pfam" id="PF03968"/>
    </source>
</evidence>
<dbReference type="PANTHER" id="PTHR30189">
    <property type="entry name" value="LPS-ASSEMBLY PROTEIN"/>
    <property type="match status" value="1"/>
</dbReference>
<feature type="chain" id="PRO_5021058207" description="LPS-assembly protein LptD" evidence="4">
    <location>
        <begin position="35"/>
        <end position="833"/>
    </location>
</feature>
<dbReference type="PANTHER" id="PTHR30189:SF1">
    <property type="entry name" value="LPS-ASSEMBLY PROTEIN LPTD"/>
    <property type="match status" value="1"/>
</dbReference>
<organism evidence="7 8">
    <name type="scientific">Reinekea marinisedimentorum</name>
    <dbReference type="NCBI Taxonomy" id="230495"/>
    <lineage>
        <taxon>Bacteria</taxon>
        <taxon>Pseudomonadati</taxon>
        <taxon>Pseudomonadota</taxon>
        <taxon>Gammaproteobacteria</taxon>
        <taxon>Oceanospirillales</taxon>
        <taxon>Saccharospirillaceae</taxon>
        <taxon>Reinekea</taxon>
    </lineage>
</organism>
<dbReference type="AlphaFoldDB" id="A0A4R3HX57"/>
<feature type="domain" description="LptD C-terminal" evidence="6">
    <location>
        <begin position="313"/>
        <end position="699"/>
    </location>
</feature>
<name>A0A4R3HX57_9GAMM</name>
<dbReference type="Pfam" id="PF04453">
    <property type="entry name" value="LptD"/>
    <property type="match status" value="1"/>
</dbReference>
<comment type="subunit">
    <text evidence="4">Component of the lipopolysaccharide transport and assembly complex. Interacts with LptE and LptA.</text>
</comment>
<dbReference type="GO" id="GO:0043165">
    <property type="term" value="P:Gram-negative-bacterium-type cell outer membrane assembly"/>
    <property type="evidence" value="ECO:0007669"/>
    <property type="project" value="UniProtKB-UniRule"/>
</dbReference>
<proteinExistence type="inferred from homology"/>
<sequence precursor="true">MIAAFVKTRIFVPYPSFKQLSILVTFSAFGPAFAESVTVTDWQAWESLSDAEKANIAPYCGGSFVAPVVAVPADLPAQQTYFTFNQSVSDKELNHTLTGDVNIHSAQGTLAADEVFYSTTTRKGDLQGNVVMRTENEGISGNDAEVNLETYYSLIKEAQFVLYEQDIHGEANEMERTDQDTYKARQITFTRCVPSSNAWNIKASKLTVDNEEGMATAWNARIEVQNVPVLYTPYIAFPLDDRPRTGLLTPTFGSANSLPYYIHLAPNYDDTVTPIITADDGTVLDNEFRFLTENHSATNQIAYQVIDGEDSSDRWGVSHEQTGTLPGDISYDFSTKWVSDVYFDSTYYRGSDEVDEQELSFDLKKKLAGFNNTLAFDYTRPVDDSTEDFETYSTKLSTSKGIFSSTLLYETQEEYEETSDADADDYDYMRAPELALTFKPKTTLLGFSTQEKFRAGYFTRELSDAQIDDLSGDDLDYATNAYRAHGSLQLYRTYKADRGFYFKPNLEMFATGYDMSNDEGFDLEEEYGGSSVSQYAWRTSFDTGFNLISGINTVSPRLYYAYAPLTDQDGPILDSDESTSFNLFTASRFSGYDRVGDMSRLSGSLTYKYRPDSRDTDLFSATFSKGIMLAQERLTEDGVDDVDDDWSPEYSDWNLDLTYTPGTDWTFKASAEVYHDWDDFESYSASAHYNPSGNGFAYFEALREEEDDEDDEDYETVFDYLSAGFYLPVWQNIAVIGYASVEKEAEDIGLDQYQFSKLLYGLEYDNCCWSFRFATLETASDDDESNALYPTSTDTSYYVEVTLKGIGTDTGSSIESILNRLDFGYTGRLFNYQ</sequence>
<dbReference type="OrthoDB" id="9760225at2"/>
<dbReference type="HAMAP" id="MF_01411">
    <property type="entry name" value="LPS_assembly_LptD"/>
    <property type="match status" value="1"/>
</dbReference>
<evidence type="ECO:0000256" key="2">
    <source>
        <dbReference type="ARBA" id="ARBA00023136"/>
    </source>
</evidence>
<feature type="signal peptide" evidence="4">
    <location>
        <begin position="1"/>
        <end position="34"/>
    </location>
</feature>
<evidence type="ECO:0000256" key="1">
    <source>
        <dbReference type="ARBA" id="ARBA00022729"/>
    </source>
</evidence>
<keyword evidence="1 4" id="KW-0732">Signal</keyword>
<protein>
    <recommendedName>
        <fullName evidence="4">LPS-assembly protein LptD</fullName>
    </recommendedName>
</protein>
<feature type="domain" description="Organic solvent tolerance-like N-terminal" evidence="5">
    <location>
        <begin position="85"/>
        <end position="213"/>
    </location>
</feature>
<comment type="function">
    <text evidence="4">Together with LptE, is involved in the assembly of lipopolysaccharide (LPS) at the surface of the outer membrane.</text>
</comment>
<dbReference type="GO" id="GO:0009279">
    <property type="term" value="C:cell outer membrane"/>
    <property type="evidence" value="ECO:0007669"/>
    <property type="project" value="UniProtKB-SubCell"/>
</dbReference>
<dbReference type="Proteomes" id="UP000295793">
    <property type="component" value="Unassembled WGS sequence"/>
</dbReference>
<evidence type="ECO:0000256" key="3">
    <source>
        <dbReference type="ARBA" id="ARBA00023237"/>
    </source>
</evidence>
<comment type="caution">
    <text evidence="4">Lacks conserved residue(s) required for the propagation of feature annotation.</text>
</comment>
<reference evidence="7 8" key="1">
    <citation type="submission" date="2019-03" db="EMBL/GenBank/DDBJ databases">
        <title>Genomic Encyclopedia of Archaeal and Bacterial Type Strains, Phase II (KMG-II): from individual species to whole genera.</title>
        <authorList>
            <person name="Goeker M."/>
        </authorList>
    </citation>
    <scope>NUCLEOTIDE SEQUENCE [LARGE SCALE GENOMIC DNA]</scope>
    <source>
        <strain evidence="7 8">DSM 15388</strain>
    </source>
</reference>